<dbReference type="WBParaSite" id="MBELARI_LOCUS4107">
    <property type="protein sequence ID" value="MBELARI_LOCUS4107"/>
    <property type="gene ID" value="MBELARI_LOCUS4107"/>
</dbReference>
<evidence type="ECO:0000256" key="2">
    <source>
        <dbReference type="SAM" id="Phobius"/>
    </source>
</evidence>
<feature type="region of interest" description="Disordered" evidence="1">
    <location>
        <begin position="102"/>
        <end position="123"/>
    </location>
</feature>
<keyword evidence="3" id="KW-1185">Reference proteome</keyword>
<feature type="transmembrane region" description="Helical" evidence="2">
    <location>
        <begin position="9"/>
        <end position="29"/>
    </location>
</feature>
<organism evidence="3 4">
    <name type="scientific">Mesorhabditis belari</name>
    <dbReference type="NCBI Taxonomy" id="2138241"/>
    <lineage>
        <taxon>Eukaryota</taxon>
        <taxon>Metazoa</taxon>
        <taxon>Ecdysozoa</taxon>
        <taxon>Nematoda</taxon>
        <taxon>Chromadorea</taxon>
        <taxon>Rhabditida</taxon>
        <taxon>Rhabditina</taxon>
        <taxon>Rhabditomorpha</taxon>
        <taxon>Rhabditoidea</taxon>
        <taxon>Rhabditidae</taxon>
        <taxon>Mesorhabditinae</taxon>
        <taxon>Mesorhabditis</taxon>
    </lineage>
</organism>
<proteinExistence type="predicted"/>
<protein>
    <submittedName>
        <fullName evidence="4">Uncharacterized protein</fullName>
    </submittedName>
</protein>
<sequence length="316" mass="37493">MGYRCFKFWLCYQAFITALQHFNFGYYIYTNCVYFTLWKAYDLLWLWTEFFLCFCFPMLRDYNYLFTFLNLLKKRALYPSQSLEFIYERETLIIQRGDPKETTCCSKERKRPRPDMKSVNRKRRSPRILNLDDENLNFQSHPEIYKLQPMPATETTQLQTVAKTNAESEEEEIVENRKEMADSIELVITLLRTLCSLALLLGNFQRIVYPAPAKYLGPDRPYYESTFSFVFFIITTLFDSLLFLISCMVTWGCDCITLWFRIGCGNFVSLLILWGFASLSMMLPMLMAMGEMDHSWCQFKNDSALSNWQPSWHRGL</sequence>
<keyword evidence="2" id="KW-0472">Membrane</keyword>
<feature type="transmembrane region" description="Helical" evidence="2">
    <location>
        <begin position="229"/>
        <end position="251"/>
    </location>
</feature>
<feature type="transmembrane region" description="Helical" evidence="2">
    <location>
        <begin position="258"/>
        <end position="277"/>
    </location>
</feature>
<evidence type="ECO:0000256" key="1">
    <source>
        <dbReference type="SAM" id="MobiDB-lite"/>
    </source>
</evidence>
<keyword evidence="2" id="KW-0812">Transmembrane</keyword>
<accession>A0AAF3FB70</accession>
<reference evidence="4" key="1">
    <citation type="submission" date="2024-02" db="UniProtKB">
        <authorList>
            <consortium name="WormBaseParasite"/>
        </authorList>
    </citation>
    <scope>IDENTIFICATION</scope>
</reference>
<feature type="transmembrane region" description="Helical" evidence="2">
    <location>
        <begin position="44"/>
        <end position="65"/>
    </location>
</feature>
<evidence type="ECO:0000313" key="3">
    <source>
        <dbReference type="Proteomes" id="UP000887575"/>
    </source>
</evidence>
<evidence type="ECO:0000313" key="4">
    <source>
        <dbReference type="WBParaSite" id="MBELARI_LOCUS4107"/>
    </source>
</evidence>
<name>A0AAF3FB70_9BILA</name>
<keyword evidence="2" id="KW-1133">Transmembrane helix</keyword>
<dbReference type="AlphaFoldDB" id="A0AAF3FB70"/>
<feature type="transmembrane region" description="Helical" evidence="2">
    <location>
        <begin position="186"/>
        <end position="209"/>
    </location>
</feature>
<dbReference type="Proteomes" id="UP000887575">
    <property type="component" value="Unassembled WGS sequence"/>
</dbReference>